<keyword evidence="2" id="KW-0812">Transmembrane</keyword>
<keyword evidence="2" id="KW-0472">Membrane</keyword>
<evidence type="ECO:0000313" key="4">
    <source>
        <dbReference type="Proteomes" id="UP000572051"/>
    </source>
</evidence>
<dbReference type="Proteomes" id="UP000572051">
    <property type="component" value="Unassembled WGS sequence"/>
</dbReference>
<accession>A0A7Z0EUR0</accession>
<comment type="caution">
    <text evidence="3">The sequence shown here is derived from an EMBL/GenBank/DDBJ whole genome shotgun (WGS) entry which is preliminary data.</text>
</comment>
<reference evidence="3 4" key="1">
    <citation type="submission" date="2020-07" db="EMBL/GenBank/DDBJ databases">
        <title>Sequencing the genomes of 1000 actinobacteria strains.</title>
        <authorList>
            <person name="Klenk H.-P."/>
        </authorList>
    </citation>
    <scope>NUCLEOTIDE SEQUENCE [LARGE SCALE GENOMIC DNA]</scope>
    <source>
        <strain evidence="3 4">DSM 44442</strain>
    </source>
</reference>
<gene>
    <name evidence="3" type="ORF">HNR10_005544</name>
</gene>
<sequence>MSTESNDPHDSHEVPASGEQPGSTEWESKSMVPPTRSPRPLLLVSVGATLGLLVGVGSTLLVTSLDFSGNHFEAAVDDCGITAGAWARIGDDGESLSLDNRGADESSGISVDSLFCILVELEAPDSVVEEMSQTRALDGRQSADWDGIHASWAYHPDTGLDVVLSRS</sequence>
<name>A0A7Z0EUR0_9ACTN</name>
<dbReference type="EMBL" id="JACCFS010000001">
    <property type="protein sequence ID" value="NYJ37663.1"/>
    <property type="molecule type" value="Genomic_DNA"/>
</dbReference>
<feature type="region of interest" description="Disordered" evidence="1">
    <location>
        <begin position="1"/>
        <end position="35"/>
    </location>
</feature>
<evidence type="ECO:0000313" key="3">
    <source>
        <dbReference type="EMBL" id="NYJ37663.1"/>
    </source>
</evidence>
<proteinExistence type="predicted"/>
<evidence type="ECO:0000256" key="1">
    <source>
        <dbReference type="SAM" id="MobiDB-lite"/>
    </source>
</evidence>
<feature type="transmembrane region" description="Helical" evidence="2">
    <location>
        <begin position="41"/>
        <end position="62"/>
    </location>
</feature>
<dbReference type="AlphaFoldDB" id="A0A7Z0EUR0"/>
<keyword evidence="2" id="KW-1133">Transmembrane helix</keyword>
<evidence type="ECO:0000256" key="2">
    <source>
        <dbReference type="SAM" id="Phobius"/>
    </source>
</evidence>
<feature type="compositionally biased region" description="Basic and acidic residues" evidence="1">
    <location>
        <begin position="1"/>
        <end position="13"/>
    </location>
</feature>
<organism evidence="3 4">
    <name type="scientific">Nocardiopsis aegyptia</name>
    <dbReference type="NCBI Taxonomy" id="220378"/>
    <lineage>
        <taxon>Bacteria</taxon>
        <taxon>Bacillati</taxon>
        <taxon>Actinomycetota</taxon>
        <taxon>Actinomycetes</taxon>
        <taxon>Streptosporangiales</taxon>
        <taxon>Nocardiopsidaceae</taxon>
        <taxon>Nocardiopsis</taxon>
    </lineage>
</organism>
<dbReference type="RefSeq" id="WP_179828583.1">
    <property type="nucleotide sequence ID" value="NZ_JACCFS010000001.1"/>
</dbReference>
<protein>
    <submittedName>
        <fullName evidence="3">Uncharacterized protein</fullName>
    </submittedName>
</protein>
<keyword evidence="4" id="KW-1185">Reference proteome</keyword>